<accession>A0A382TT39</accession>
<feature type="transmembrane region" description="Helical" evidence="1">
    <location>
        <begin position="74"/>
        <end position="97"/>
    </location>
</feature>
<keyword evidence="1" id="KW-0472">Membrane</keyword>
<feature type="transmembrane region" description="Helical" evidence="1">
    <location>
        <begin position="283"/>
        <end position="298"/>
    </location>
</feature>
<name>A0A382TT39_9ZZZZ</name>
<feature type="transmembrane region" description="Helical" evidence="1">
    <location>
        <begin position="43"/>
        <end position="62"/>
    </location>
</feature>
<evidence type="ECO:0000256" key="1">
    <source>
        <dbReference type="SAM" id="Phobius"/>
    </source>
</evidence>
<feature type="transmembrane region" description="Helical" evidence="1">
    <location>
        <begin position="166"/>
        <end position="186"/>
    </location>
</feature>
<feature type="transmembrane region" description="Helical" evidence="1">
    <location>
        <begin position="12"/>
        <end position="31"/>
    </location>
</feature>
<feature type="transmembrane region" description="Helical" evidence="1">
    <location>
        <begin position="242"/>
        <end position="263"/>
    </location>
</feature>
<feature type="non-terminal residue" evidence="2">
    <location>
        <position position="299"/>
    </location>
</feature>
<feature type="transmembrane region" description="Helical" evidence="1">
    <location>
        <begin position="198"/>
        <end position="221"/>
    </location>
</feature>
<evidence type="ECO:0000313" key="2">
    <source>
        <dbReference type="EMBL" id="SVD24638.1"/>
    </source>
</evidence>
<feature type="non-terminal residue" evidence="2">
    <location>
        <position position="1"/>
    </location>
</feature>
<keyword evidence="1" id="KW-0812">Transmembrane</keyword>
<feature type="transmembrane region" description="Helical" evidence="1">
    <location>
        <begin position="126"/>
        <end position="145"/>
    </location>
</feature>
<dbReference type="PANTHER" id="PTHR43044">
    <property type="match status" value="1"/>
</dbReference>
<dbReference type="AlphaFoldDB" id="A0A382TT39"/>
<keyword evidence="1" id="KW-1133">Transmembrane helix</keyword>
<dbReference type="PANTHER" id="PTHR43044:SF1">
    <property type="entry name" value="QUINOL:CYTOCHROME C OXIDOREDUCTASE QUINONE-BINDING SUBUNIT 2"/>
    <property type="match status" value="1"/>
</dbReference>
<sequence>RPQLDQLQKTSLIVGLGILIAAGGVALSMGQRAEFFQSYLLGFFFWTGIALGCWVLCMLHHLVTGRWGFLIQRILEAGMSTFPLLFILFLPVLFMGMQDLYPWARPEAASDPILQHKASYLNYGSFVGRAVLYFAIWIGTSFLLIKWSNAQDETGDPALSDRLQALSGPGIPLFGLSVTFASFDWLMSLDPHWFSTLYGILTIVSFSGATMAFVIIMMAYLRNHEPFARFADASRFYEWGKIELAFMLLWFYMMLSQFLIIWAANLPEENPWYIHRSTGGWEVYSFFLVLLRFVIPFCM</sequence>
<evidence type="ECO:0008006" key="3">
    <source>
        <dbReference type="Google" id="ProtNLM"/>
    </source>
</evidence>
<proteinExistence type="predicted"/>
<protein>
    <recommendedName>
        <fullName evidence="3">Quinol:cytochrome C oxidoreductase</fullName>
    </recommendedName>
</protein>
<reference evidence="2" key="1">
    <citation type="submission" date="2018-05" db="EMBL/GenBank/DDBJ databases">
        <authorList>
            <person name="Lanie J.A."/>
            <person name="Ng W.-L."/>
            <person name="Kazmierczak K.M."/>
            <person name="Andrzejewski T.M."/>
            <person name="Davidsen T.M."/>
            <person name="Wayne K.J."/>
            <person name="Tettelin H."/>
            <person name="Glass J.I."/>
            <person name="Rusch D."/>
            <person name="Podicherti R."/>
            <person name="Tsui H.-C.T."/>
            <person name="Winkler M.E."/>
        </authorList>
    </citation>
    <scope>NUCLEOTIDE SEQUENCE</scope>
</reference>
<gene>
    <name evidence="2" type="ORF">METZ01_LOCUS377492</name>
</gene>
<organism evidence="2">
    <name type="scientific">marine metagenome</name>
    <dbReference type="NCBI Taxonomy" id="408172"/>
    <lineage>
        <taxon>unclassified sequences</taxon>
        <taxon>metagenomes</taxon>
        <taxon>ecological metagenomes</taxon>
    </lineage>
</organism>
<dbReference type="EMBL" id="UINC01138596">
    <property type="protein sequence ID" value="SVD24638.1"/>
    <property type="molecule type" value="Genomic_DNA"/>
</dbReference>